<keyword evidence="1" id="KW-0540">Nuclease</keyword>
<evidence type="ECO:0000313" key="1">
    <source>
        <dbReference type="EMBL" id="QOR58324.1"/>
    </source>
</evidence>
<keyword evidence="1" id="KW-0269">Exonuclease</keyword>
<proteinExistence type="predicted"/>
<dbReference type="InterPro" id="IPR011604">
    <property type="entry name" value="PDDEXK-like_dom_sf"/>
</dbReference>
<dbReference type="GO" id="GO:0004527">
    <property type="term" value="F:exonuclease activity"/>
    <property type="evidence" value="ECO:0007669"/>
    <property type="project" value="UniProtKB-KW"/>
</dbReference>
<name>A0A7M1RW16_9CAUD</name>
<dbReference type="KEGG" id="vg:65128794"/>
<evidence type="ECO:0000313" key="2">
    <source>
        <dbReference type="Proteomes" id="UP000593828"/>
    </source>
</evidence>
<sequence>MKKIQNMISIKELAWNVTEEEYRADPALSYSTLSRFEREGWRNLSSLFDKQDTPALLFGSAVDCMLTDGEQAFNDRFIVCEFPNLSDNLIIITRSLYSKYGDTHRRVDTIDDEVISEIAVANGYYAGASYKATRIKKIKENCNEYYSLLALAGNKTIISQSDYNDVSICVGELETNPVTKEFFFINPWEPHIEKLFQLKFKAEWNGIPVRCMFDELIVDHVNKVIYPIDLKTTGYPEEEFQHSFMKWRYDIQAMLYTYILQECIKRDPYFSQFKIQHYQFIVINRRTVAPIIWKFHGNFGTVDLKDEEGNIYRNWRKILTDLNYYLNSSNLKYSKEVIENNCIMQIKSLVPA</sequence>
<dbReference type="Proteomes" id="UP000593828">
    <property type="component" value="Segment"/>
</dbReference>
<accession>A0A7M1RW16</accession>
<dbReference type="Gene3D" id="3.90.320.10">
    <property type="match status" value="1"/>
</dbReference>
<dbReference type="EMBL" id="MT774378">
    <property type="protein sequence ID" value="QOR58324.1"/>
    <property type="molecule type" value="Genomic_DNA"/>
</dbReference>
<organism evidence="1 2">
    <name type="scientific">uncultured phage cr106_1</name>
    <dbReference type="NCBI Taxonomy" id="2772062"/>
    <lineage>
        <taxon>Viruses</taxon>
        <taxon>Duplodnaviria</taxon>
        <taxon>Heunggongvirae</taxon>
        <taxon>Uroviricota</taxon>
        <taxon>Caudoviricetes</taxon>
        <taxon>Crassvirales</taxon>
        <taxon>Steigviridae</taxon>
        <taxon>Asinivirinae</taxon>
        <taxon>Mahstovirus</taxon>
        <taxon>Mahstovirus faecalis</taxon>
    </lineage>
</organism>
<keyword evidence="2" id="KW-1185">Reference proteome</keyword>
<dbReference type="GeneID" id="65128794"/>
<protein>
    <submittedName>
        <fullName evidence="1">PD-(D/E)XK superfamily exonuclease</fullName>
    </submittedName>
</protein>
<reference evidence="1 2" key="1">
    <citation type="submission" date="2020-07" db="EMBL/GenBank/DDBJ databases">
        <title>Taxonomic proposal: Crassvirales, a new order of highly abundant and diverse bacterial viruses.</title>
        <authorList>
            <person name="Shkoporov A.N."/>
            <person name="Stockdale S.R."/>
            <person name="Guerin E."/>
            <person name="Ross R.P."/>
            <person name="Hill C."/>
        </authorList>
    </citation>
    <scope>NUCLEOTIDE SEQUENCE [LARGE SCALE GENOMIC DNA]</scope>
</reference>
<dbReference type="RefSeq" id="YP_010110482.1">
    <property type="nucleotide sequence ID" value="NC_055871.1"/>
</dbReference>
<keyword evidence="1" id="KW-0378">Hydrolase</keyword>